<proteinExistence type="predicted"/>
<gene>
    <name evidence="1" type="ORF">TSA1_06875</name>
</gene>
<dbReference type="EMBL" id="LFJC01000003">
    <property type="protein sequence ID" value="PIT00514.1"/>
    <property type="molecule type" value="Genomic_DNA"/>
</dbReference>
<sequence length="580" mass="62285">MVSLLLKVVYSALLLGIVGVAARELWTVWLDTRVYIGTFDVVSESGKDDGASQAFSQRIVAAQTILSQQVIDYQSRRSGDTPSDPTYVIPGMPALNLPPEALAGVDITVQNINVRQILTAVRRGFLEPNEVSGRVTQRPGSFLAAVEWPQAPRPAGGAPALTKFLVPSRASAQEEAAYIACSISWARAASSDAKFAAIPRTQFCDFAAALTDLYALEDAASTPDGLDEKGLQVVRKHAATLRSHYEDNHVLPGIYRLRADLLELLPERKRTQDELIEAQEARVRYAMLSSELQGLPEEEKRMAALAIARPAILLDNGKLKNPPENWAGVLKRHIVEIGAAAESTGLILDSAGNPTGTGFIVAPGVMMTTSYIHNAVRTSKTQPSTPAKSPRLCLGQSAANCVTSLELGDVIYPKEAADSPLVLIELHGHDQVLHPPLSVADALPAPNEVVGSYVHVIGYPVRDPRMPEEFIKRLLKESDGQRRLMPGRVLAVGSSMWIYPAGDTTVLTTDISTTSGAGGGPLIDLKSGKVIGVAHSGVWKGDRGKFAYSVPLPRAAIDIINQRTRGTQDSQALPAKQSNN</sequence>
<dbReference type="RefSeq" id="WP_100175734.1">
    <property type="nucleotide sequence ID" value="NZ_LFJC01000003.1"/>
</dbReference>
<accession>A0A2M6U7F1</accession>
<dbReference type="AlphaFoldDB" id="A0A2M6U7F1"/>
<name>A0A2M6U7F1_9BRAD</name>
<dbReference type="Gene3D" id="2.40.10.10">
    <property type="entry name" value="Trypsin-like serine proteases"/>
    <property type="match status" value="1"/>
</dbReference>
<keyword evidence="2" id="KW-1185">Reference proteome</keyword>
<dbReference type="InterPro" id="IPR009003">
    <property type="entry name" value="Peptidase_S1_PA"/>
</dbReference>
<organism evidence="1 2">
    <name type="scientific">Bradyrhizobium nitroreducens</name>
    <dbReference type="NCBI Taxonomy" id="709803"/>
    <lineage>
        <taxon>Bacteria</taxon>
        <taxon>Pseudomonadati</taxon>
        <taxon>Pseudomonadota</taxon>
        <taxon>Alphaproteobacteria</taxon>
        <taxon>Hyphomicrobiales</taxon>
        <taxon>Nitrobacteraceae</taxon>
        <taxon>Bradyrhizobium</taxon>
    </lineage>
</organism>
<dbReference type="Proteomes" id="UP000228930">
    <property type="component" value="Unassembled WGS sequence"/>
</dbReference>
<evidence type="ECO:0000313" key="1">
    <source>
        <dbReference type="EMBL" id="PIT00514.1"/>
    </source>
</evidence>
<protein>
    <recommendedName>
        <fullName evidence="3">Serine protease</fullName>
    </recommendedName>
</protein>
<dbReference type="SUPFAM" id="SSF50494">
    <property type="entry name" value="Trypsin-like serine proteases"/>
    <property type="match status" value="1"/>
</dbReference>
<reference evidence="1 2" key="1">
    <citation type="submission" date="2015-06" db="EMBL/GenBank/DDBJ databases">
        <title>Comparative genome analysis of nirS-carrying Bradyrhizobium sp. strains.</title>
        <authorList>
            <person name="Ishii S."/>
            <person name="Jang J."/>
            <person name="Nishizawa T."/>
            <person name="Senoo K."/>
        </authorList>
    </citation>
    <scope>NUCLEOTIDE SEQUENCE [LARGE SCALE GENOMIC DNA]</scope>
    <source>
        <strain evidence="1 2">TSA1</strain>
    </source>
</reference>
<dbReference type="Pfam" id="PF13365">
    <property type="entry name" value="Trypsin_2"/>
    <property type="match status" value="1"/>
</dbReference>
<dbReference type="InterPro" id="IPR043504">
    <property type="entry name" value="Peptidase_S1_PA_chymotrypsin"/>
</dbReference>
<comment type="caution">
    <text evidence="1">The sequence shown here is derived from an EMBL/GenBank/DDBJ whole genome shotgun (WGS) entry which is preliminary data.</text>
</comment>
<evidence type="ECO:0000313" key="2">
    <source>
        <dbReference type="Proteomes" id="UP000228930"/>
    </source>
</evidence>
<evidence type="ECO:0008006" key="3">
    <source>
        <dbReference type="Google" id="ProtNLM"/>
    </source>
</evidence>